<dbReference type="InterPro" id="IPR036881">
    <property type="entry name" value="Glyco_hydro_3_C_sf"/>
</dbReference>
<keyword evidence="5" id="KW-0326">Glycosidase</keyword>
<reference evidence="5 6" key="1">
    <citation type="submission" date="2021-03" db="EMBL/GenBank/DDBJ databases">
        <title>Sequencing the genomes of 1000 actinobacteria strains.</title>
        <authorList>
            <person name="Klenk H.-P."/>
        </authorList>
    </citation>
    <scope>NUCLEOTIDE SEQUENCE [LARGE SCALE GENOMIC DNA]</scope>
    <source>
        <strain evidence="5 6">DSM 46670</strain>
    </source>
</reference>
<dbReference type="PRINTS" id="PR00133">
    <property type="entry name" value="GLHYDRLASE3"/>
</dbReference>
<evidence type="ECO:0000256" key="3">
    <source>
        <dbReference type="ARBA" id="ARBA00022801"/>
    </source>
</evidence>
<dbReference type="SMART" id="SM01217">
    <property type="entry name" value="Fn3_like"/>
    <property type="match status" value="1"/>
</dbReference>
<sequence length="994" mass="108192">MRRAGVLVRLRRLWVLVTAVTLMTGLAGPAVADEPGELPFRDPRLPLSTRVEDLLKRLTVAEKVSLLHQFQPAIPRLGIPEFKTGTEALHGLGWTTERTNGNVVTANATVFPQAIGLASTWDPALIKQVGSVVGDEARGYHSQDPGFWGLQLWAPVVNLLRDPRWGRNEEGYSEDPLLTGAISTAYGKGLSGDHPTYLKTAPVLKHYLANNNEVRRDTTSSNLRPRVLREYDEQAFKPAISADAATGVMGSYNLVNGRPATVNPDLNDVVRSWTDKTLYNVSDASAPYNLTGSEKYYATNVEGFAATIKAGLDSFTVDNQRSGPTIETITAALSQGLLTEADIDNAVRHVLSVRFRLGDFDPDGGPYAKIGKDVVNSPAHRALARKTAGEAMVLLKNDRNALPLDPKRGVAVIGPLAKTLYTDWYSGGLPYRVTPLDGIKARQGNAIDTEAVDRIALREAGTGKYVTAGSDVDGELLKVSGATVGATEQFDAFDWGDGVLTLRSAANNRYVERQNIGNPTSPFANQAPQPRDWFVQQQFKLEDAGGGTVVIKYVGYETPNDWDGPNSYLTVAADGTLVLGSPNAAGAAKFRKELLNSGIAEAVRAAQSVDTAVVVVGSMPFINGREDHDRTTMALSESQSELIKAVHKANQNTVVVVENSYPTTLTWEQQNIPAIVWTTHAGQETGNALADVLYGDVNPAGRLTQTWYRSDAGLPDILDYDIIKRDRTYQYFKGDPLYAFGHGLSYTTFRYSDLRAGPVNGPQGTFDATVKVTNTGRRAGDEVVQLYTHQRTSRDKQPDQRLRAFQRVHLEPGETKTVRLTVPELRHWDVTRGKWVLESATHDVMVGSSASDIRQRSSVQVRGEAIPPRNLARDTRAIDFDDYSGVELVDESKVRGDAIGASAGDWLRFSDVNLGSGARTFTAKTARAEAGEAGVEIRLDDPVRGRLIGTARILSTGDKYTYTTSTTALSGASGRHDVYLVFKSDSRISTFSLK</sequence>
<dbReference type="Gene3D" id="2.60.120.380">
    <property type="match status" value="1"/>
</dbReference>
<evidence type="ECO:0000313" key="6">
    <source>
        <dbReference type="Proteomes" id="UP001519332"/>
    </source>
</evidence>
<comment type="caution">
    <text evidence="5">The sequence shown here is derived from an EMBL/GenBank/DDBJ whole genome shotgun (WGS) entry which is preliminary data.</text>
</comment>
<dbReference type="Gene3D" id="2.60.120.260">
    <property type="entry name" value="Galactose-binding domain-like"/>
    <property type="match status" value="1"/>
</dbReference>
<dbReference type="Pfam" id="PF01915">
    <property type="entry name" value="Glyco_hydro_3_C"/>
    <property type="match status" value="1"/>
</dbReference>
<dbReference type="Proteomes" id="UP001519332">
    <property type="component" value="Unassembled WGS sequence"/>
</dbReference>
<dbReference type="RefSeq" id="WP_209643099.1">
    <property type="nucleotide sequence ID" value="NZ_JAGINW010000001.1"/>
</dbReference>
<dbReference type="SUPFAM" id="SSF52279">
    <property type="entry name" value="Beta-D-glucan exohydrolase, C-terminal domain"/>
    <property type="match status" value="1"/>
</dbReference>
<dbReference type="SUPFAM" id="SSF49785">
    <property type="entry name" value="Galactose-binding domain-like"/>
    <property type="match status" value="1"/>
</dbReference>
<keyword evidence="6" id="KW-1185">Reference proteome</keyword>
<dbReference type="InterPro" id="IPR036962">
    <property type="entry name" value="Glyco_hydro_3_N_sf"/>
</dbReference>
<dbReference type="InterPro" id="IPR006584">
    <property type="entry name" value="Cellulose-bd_IV"/>
</dbReference>
<dbReference type="SUPFAM" id="SSF51445">
    <property type="entry name" value="(Trans)glycosidases"/>
    <property type="match status" value="1"/>
</dbReference>
<evidence type="ECO:0000259" key="4">
    <source>
        <dbReference type="PROSITE" id="PS51175"/>
    </source>
</evidence>
<evidence type="ECO:0000256" key="2">
    <source>
        <dbReference type="ARBA" id="ARBA00022729"/>
    </source>
</evidence>
<dbReference type="InterPro" id="IPR002772">
    <property type="entry name" value="Glyco_hydro_3_C"/>
</dbReference>
<dbReference type="Gene3D" id="3.20.20.300">
    <property type="entry name" value="Glycoside hydrolase, family 3, N-terminal domain"/>
    <property type="match status" value="1"/>
</dbReference>
<dbReference type="PROSITE" id="PS51175">
    <property type="entry name" value="CBM6"/>
    <property type="match status" value="1"/>
</dbReference>
<evidence type="ECO:0000256" key="1">
    <source>
        <dbReference type="ARBA" id="ARBA00005336"/>
    </source>
</evidence>
<dbReference type="Pfam" id="PF00933">
    <property type="entry name" value="Glyco_hydro_3"/>
    <property type="match status" value="1"/>
</dbReference>
<gene>
    <name evidence="5" type="ORF">JOF56_006360</name>
</gene>
<dbReference type="SMART" id="SM00606">
    <property type="entry name" value="CBD_IV"/>
    <property type="match status" value="1"/>
</dbReference>
<dbReference type="InterPro" id="IPR001764">
    <property type="entry name" value="Glyco_hydro_3_N"/>
</dbReference>
<feature type="domain" description="CBM6" evidence="4">
    <location>
        <begin position="873"/>
        <end position="994"/>
    </location>
</feature>
<dbReference type="GO" id="GO:0008422">
    <property type="term" value="F:beta-glucosidase activity"/>
    <property type="evidence" value="ECO:0007669"/>
    <property type="project" value="UniProtKB-EC"/>
</dbReference>
<name>A0ABS4TNJ8_9PSEU</name>
<dbReference type="InterPro" id="IPR017853">
    <property type="entry name" value="GH"/>
</dbReference>
<dbReference type="InterPro" id="IPR008979">
    <property type="entry name" value="Galactose-bd-like_sf"/>
</dbReference>
<proteinExistence type="inferred from homology"/>
<dbReference type="InterPro" id="IPR005084">
    <property type="entry name" value="CBM6"/>
</dbReference>
<comment type="similarity">
    <text evidence="1">Belongs to the glycosyl hydrolase 3 family.</text>
</comment>
<accession>A0ABS4TNJ8</accession>
<keyword evidence="3 5" id="KW-0378">Hydrolase</keyword>
<dbReference type="CDD" id="cd04084">
    <property type="entry name" value="CBM6_xylanase-like"/>
    <property type="match status" value="1"/>
</dbReference>
<dbReference type="InterPro" id="IPR013783">
    <property type="entry name" value="Ig-like_fold"/>
</dbReference>
<dbReference type="InterPro" id="IPR044993">
    <property type="entry name" value="BXL"/>
</dbReference>
<evidence type="ECO:0000313" key="5">
    <source>
        <dbReference type="EMBL" id="MBP2325975.1"/>
    </source>
</evidence>
<dbReference type="InterPro" id="IPR026891">
    <property type="entry name" value="Fn3-like"/>
</dbReference>
<dbReference type="PANTHER" id="PTHR42721">
    <property type="entry name" value="SUGAR HYDROLASE-RELATED"/>
    <property type="match status" value="1"/>
</dbReference>
<dbReference type="Gene3D" id="2.60.40.10">
    <property type="entry name" value="Immunoglobulins"/>
    <property type="match status" value="1"/>
</dbReference>
<protein>
    <submittedName>
        <fullName evidence="5">Beta-glucosidase</fullName>
        <ecNumber evidence="5">3.2.1.21</ecNumber>
    </submittedName>
</protein>
<dbReference type="CDD" id="cd23343">
    <property type="entry name" value="beta-trefoil_FSCN_BglX-like"/>
    <property type="match status" value="1"/>
</dbReference>
<keyword evidence="2" id="KW-0732">Signal</keyword>
<organism evidence="5 6">
    <name type="scientific">Kibdelosporangium banguiense</name>
    <dbReference type="NCBI Taxonomy" id="1365924"/>
    <lineage>
        <taxon>Bacteria</taxon>
        <taxon>Bacillati</taxon>
        <taxon>Actinomycetota</taxon>
        <taxon>Actinomycetes</taxon>
        <taxon>Pseudonocardiales</taxon>
        <taxon>Pseudonocardiaceae</taxon>
        <taxon>Kibdelosporangium</taxon>
    </lineage>
</organism>
<dbReference type="Pfam" id="PF03422">
    <property type="entry name" value="CBM_6"/>
    <property type="match status" value="1"/>
</dbReference>
<dbReference type="EMBL" id="JAGINW010000001">
    <property type="protein sequence ID" value="MBP2325975.1"/>
    <property type="molecule type" value="Genomic_DNA"/>
</dbReference>
<dbReference type="Gene3D" id="3.40.50.1700">
    <property type="entry name" value="Glycoside hydrolase family 3 C-terminal domain"/>
    <property type="match status" value="1"/>
</dbReference>
<dbReference type="EC" id="3.2.1.21" evidence="5"/>
<dbReference type="Pfam" id="PF14310">
    <property type="entry name" value="Fn3-like"/>
    <property type="match status" value="1"/>
</dbReference>
<dbReference type="PANTHER" id="PTHR42721:SF3">
    <property type="entry name" value="BETA-D-XYLOSIDASE 5-RELATED"/>
    <property type="match status" value="1"/>
</dbReference>